<evidence type="ECO:0000256" key="1">
    <source>
        <dbReference type="ARBA" id="ARBA00010641"/>
    </source>
</evidence>
<evidence type="ECO:0000256" key="5">
    <source>
        <dbReference type="SAM" id="MobiDB-lite"/>
    </source>
</evidence>
<dbReference type="InterPro" id="IPR036388">
    <property type="entry name" value="WH-like_DNA-bd_sf"/>
</dbReference>
<dbReference type="PANTHER" id="PTHR43133">
    <property type="entry name" value="RNA POLYMERASE ECF-TYPE SIGMA FACTO"/>
    <property type="match status" value="1"/>
</dbReference>
<dbReference type="Proteomes" id="UP000252124">
    <property type="component" value="Unassembled WGS sequence"/>
</dbReference>
<dbReference type="InterPro" id="IPR013249">
    <property type="entry name" value="RNA_pol_sigma70_r4_t2"/>
</dbReference>
<organism evidence="7 8">
    <name type="scientific">Achromobacter marplatensis</name>
    <dbReference type="NCBI Taxonomy" id="470868"/>
    <lineage>
        <taxon>Bacteria</taxon>
        <taxon>Pseudomonadati</taxon>
        <taxon>Pseudomonadota</taxon>
        <taxon>Betaproteobacteria</taxon>
        <taxon>Burkholderiales</taxon>
        <taxon>Alcaligenaceae</taxon>
        <taxon>Achromobacter</taxon>
    </lineage>
</organism>
<comment type="caution">
    <text evidence="7">The sequence shown here is derived from an EMBL/GenBank/DDBJ whole genome shotgun (WGS) entry which is preliminary data.</text>
</comment>
<dbReference type="Gene3D" id="1.10.10.10">
    <property type="entry name" value="Winged helix-like DNA-binding domain superfamily/Winged helix DNA-binding domain"/>
    <property type="match status" value="1"/>
</dbReference>
<sequence length="226" mass="24738">MMNPISTISRRPAPALPPPWREGEAWRAPRPLARPAPPVARPDEAPAARPALADDLAAGIDTAARLRAHLSVSYATLHGRLARRFGCADLARECLHDTWLRLARPVAKDVRQADAYVFRMACHLAIDRLRAQASWLSLDDPDTGLPEPIDESPGPQAVAEGRSALMALARIMEGLPRRQRAVLIALRVEGRSRGDAAEWLGMSLRSVDTALRQALRHCEQAAALVR</sequence>
<evidence type="ECO:0000259" key="6">
    <source>
        <dbReference type="Pfam" id="PF08281"/>
    </source>
</evidence>
<name>A0ABX9G893_9BURK</name>
<comment type="similarity">
    <text evidence="1">Belongs to the sigma-70 factor family. ECF subfamily.</text>
</comment>
<keyword evidence="4" id="KW-0804">Transcription</keyword>
<evidence type="ECO:0000313" key="8">
    <source>
        <dbReference type="Proteomes" id="UP000252124"/>
    </source>
</evidence>
<dbReference type="EMBL" id="QNRM01000005">
    <property type="protein sequence ID" value="RBP19027.1"/>
    <property type="molecule type" value="Genomic_DNA"/>
</dbReference>
<evidence type="ECO:0000256" key="3">
    <source>
        <dbReference type="ARBA" id="ARBA00023082"/>
    </source>
</evidence>
<accession>A0ABX9G893</accession>
<protein>
    <submittedName>
        <fullName evidence="7">RNA polymerase sigma-70 factor (ECF subfamily)</fullName>
    </submittedName>
</protein>
<keyword evidence="2" id="KW-0805">Transcription regulation</keyword>
<reference evidence="7 8" key="1">
    <citation type="submission" date="2018-06" db="EMBL/GenBank/DDBJ databases">
        <title>Genomic Encyclopedia of Type Strains, Phase III (KMG-III): the genomes of soil and plant-associated and newly described type strains.</title>
        <authorList>
            <person name="Whitman W."/>
        </authorList>
    </citation>
    <scope>NUCLEOTIDE SEQUENCE [LARGE SCALE GENOMIC DNA]</scope>
    <source>
        <strain evidence="7 8">CECT 7342</strain>
    </source>
</reference>
<evidence type="ECO:0000256" key="4">
    <source>
        <dbReference type="ARBA" id="ARBA00023163"/>
    </source>
</evidence>
<dbReference type="Pfam" id="PF08281">
    <property type="entry name" value="Sigma70_r4_2"/>
    <property type="match status" value="1"/>
</dbReference>
<dbReference type="InterPro" id="IPR039425">
    <property type="entry name" value="RNA_pol_sigma-70-like"/>
</dbReference>
<dbReference type="SUPFAM" id="SSF88659">
    <property type="entry name" value="Sigma3 and sigma4 domains of RNA polymerase sigma factors"/>
    <property type="match status" value="1"/>
</dbReference>
<dbReference type="SUPFAM" id="SSF88946">
    <property type="entry name" value="Sigma2 domain of RNA polymerase sigma factors"/>
    <property type="match status" value="1"/>
</dbReference>
<keyword evidence="8" id="KW-1185">Reference proteome</keyword>
<feature type="region of interest" description="Disordered" evidence="5">
    <location>
        <begin position="1"/>
        <end position="48"/>
    </location>
</feature>
<dbReference type="RefSeq" id="WP_088589365.1">
    <property type="nucleotide sequence ID" value="NZ_NJIG01000006.1"/>
</dbReference>
<keyword evidence="3" id="KW-0731">Sigma factor</keyword>
<gene>
    <name evidence="7" type="ORF">DFP87_105104</name>
</gene>
<feature type="domain" description="RNA polymerase sigma factor 70 region 4 type 2" evidence="6">
    <location>
        <begin position="166"/>
        <end position="218"/>
    </location>
</feature>
<proteinExistence type="inferred from homology"/>
<dbReference type="Gene3D" id="1.10.1740.10">
    <property type="match status" value="1"/>
</dbReference>
<evidence type="ECO:0000256" key="2">
    <source>
        <dbReference type="ARBA" id="ARBA00023015"/>
    </source>
</evidence>
<dbReference type="PANTHER" id="PTHR43133:SF63">
    <property type="entry name" value="RNA POLYMERASE SIGMA FACTOR FECI-RELATED"/>
    <property type="match status" value="1"/>
</dbReference>
<evidence type="ECO:0000313" key="7">
    <source>
        <dbReference type="EMBL" id="RBP19027.1"/>
    </source>
</evidence>
<dbReference type="InterPro" id="IPR013325">
    <property type="entry name" value="RNA_pol_sigma_r2"/>
</dbReference>
<dbReference type="InterPro" id="IPR013324">
    <property type="entry name" value="RNA_pol_sigma_r3/r4-like"/>
</dbReference>